<dbReference type="PRINTS" id="PR01299">
    <property type="entry name" value="PYOCIN"/>
</dbReference>
<dbReference type="Pfam" id="PF01320">
    <property type="entry name" value="Colicin_Pyocin"/>
    <property type="match status" value="1"/>
</dbReference>
<dbReference type="Proteomes" id="UP000254848">
    <property type="component" value="Unassembled WGS sequence"/>
</dbReference>
<name>A0A370QEF7_9GAMM</name>
<dbReference type="GO" id="GO:0015643">
    <property type="term" value="F:toxic substance binding"/>
    <property type="evidence" value="ECO:0007669"/>
    <property type="project" value="InterPro"/>
</dbReference>
<comment type="similarity">
    <text evidence="1">Belongs to the colicins ColE2/ColE8/ColE9 and pyocins S1/S2 family.</text>
</comment>
<dbReference type="EMBL" id="QRAP01000010">
    <property type="protein sequence ID" value="RDK86748.1"/>
    <property type="molecule type" value="Genomic_DNA"/>
</dbReference>
<evidence type="ECO:0000313" key="3">
    <source>
        <dbReference type="EMBL" id="RDK86748.1"/>
    </source>
</evidence>
<keyword evidence="2" id="KW-0079">Bacteriocin immunity</keyword>
<dbReference type="Gene3D" id="1.10.1200.20">
    <property type="entry name" value="Colicin E immunity protein"/>
    <property type="match status" value="1"/>
</dbReference>
<dbReference type="RefSeq" id="WP_115459892.1">
    <property type="nucleotide sequence ID" value="NZ_QRAP01000010.1"/>
</dbReference>
<dbReference type="InterPro" id="IPR035900">
    <property type="entry name" value="Colicin_E_sf"/>
</dbReference>
<sequence>MNDKNCISDYTEQEFIAFLRKIFNADYESEEAHTAAVHEFERLSQHPDGMDVIYYPKPGQDDSPEGVVEVIKAWRSTHGLPGFKVEHFDQGRFQGELPH</sequence>
<protein>
    <submittedName>
        <fullName evidence="3">Colicin immunity protein/pyocin immunity protein</fullName>
    </submittedName>
</protein>
<organism evidence="3 4">
    <name type="scientific">Enterobacillus tribolii</name>
    <dbReference type="NCBI Taxonomy" id="1487935"/>
    <lineage>
        <taxon>Bacteria</taxon>
        <taxon>Pseudomonadati</taxon>
        <taxon>Pseudomonadota</taxon>
        <taxon>Gammaproteobacteria</taxon>
        <taxon>Enterobacterales</taxon>
        <taxon>Hafniaceae</taxon>
        <taxon>Enterobacillus</taxon>
    </lineage>
</organism>
<evidence type="ECO:0000256" key="1">
    <source>
        <dbReference type="ARBA" id="ARBA00009346"/>
    </source>
</evidence>
<dbReference type="AlphaFoldDB" id="A0A370QEF7"/>
<accession>A0A370QEF7</accession>
<evidence type="ECO:0000313" key="4">
    <source>
        <dbReference type="Proteomes" id="UP000254848"/>
    </source>
</evidence>
<comment type="caution">
    <text evidence="3">The sequence shown here is derived from an EMBL/GenBank/DDBJ whole genome shotgun (WGS) entry which is preliminary data.</text>
</comment>
<proteinExistence type="inferred from homology"/>
<gene>
    <name evidence="3" type="ORF">C8D90_11022</name>
</gene>
<reference evidence="3 4" key="1">
    <citation type="submission" date="2018-07" db="EMBL/GenBank/DDBJ databases">
        <title>Genomic Encyclopedia of Type Strains, Phase IV (KMG-IV): sequencing the most valuable type-strain genomes for metagenomic binning, comparative biology and taxonomic classification.</title>
        <authorList>
            <person name="Goeker M."/>
        </authorList>
    </citation>
    <scope>NUCLEOTIDE SEQUENCE [LARGE SCALE GENOMIC DNA]</scope>
    <source>
        <strain evidence="3 4">DSM 103736</strain>
    </source>
</reference>
<keyword evidence="4" id="KW-1185">Reference proteome</keyword>
<evidence type="ECO:0000256" key="2">
    <source>
        <dbReference type="ARBA" id="ARBA00023025"/>
    </source>
</evidence>
<dbReference type="InterPro" id="IPR000290">
    <property type="entry name" value="Colicin_pyocin"/>
</dbReference>
<dbReference type="SUPFAM" id="SSF47345">
    <property type="entry name" value="Colicin E immunity proteins"/>
    <property type="match status" value="1"/>
</dbReference>
<dbReference type="GO" id="GO:0030153">
    <property type="term" value="P:bacteriocin immunity"/>
    <property type="evidence" value="ECO:0007669"/>
    <property type="project" value="UniProtKB-KW"/>
</dbReference>
<dbReference type="CDD" id="cd16363">
    <property type="entry name" value="Col_Im_like"/>
    <property type="match status" value="1"/>
</dbReference>
<dbReference type="OrthoDB" id="6810874at2"/>